<reference evidence="2" key="1">
    <citation type="submission" date="2020-02" db="EMBL/GenBank/DDBJ databases">
        <authorList>
            <person name="Scholz U."/>
            <person name="Mascher M."/>
            <person name="Fiebig A."/>
        </authorList>
    </citation>
    <scope>NUCLEOTIDE SEQUENCE</scope>
</reference>
<dbReference type="OrthoDB" id="2356035at2759"/>
<name>A0A7I8LE32_SPIIN</name>
<dbReference type="PANTHER" id="PTHR31549">
    <property type="entry name" value="PROTEIN, PUTATIVE (DUF247)-RELATED-RELATED"/>
    <property type="match status" value="1"/>
</dbReference>
<dbReference type="InterPro" id="IPR004158">
    <property type="entry name" value="DUF247_pln"/>
</dbReference>
<keyword evidence="3" id="KW-1185">Reference proteome</keyword>
<sequence>MFTSQSEKNGSNGPPLADELQWVVRIRRILDEEEEEEEDGHLAVSIFRIPSALLAGKSTCYVPQVVGLGPYHRWRPELHAMDRRKLSAARRAGKRLLSGLRLHHVVDRLAGLHHRLRASYHGHLDFNGETLAWAMAIDGAFLLELLEMLLRVPGGGASDPEADFATKKCTGDMLLRDLIMLENQVPLWVLRMILEDQQPPGVSADGLLAEMVAELVKVLCPFTPTTDAAAAVAIGKGSSHLLEVLYDVIVPKQERCPVAQETTGDQASDDAAFSDGFISGKLSTCFGHARKLSSCLRRAAASRSAKLLVGIPCRVAANLPAIAPLMLLLENLLSDSYSKDGEDAGGEGPLPAEEMAIPSVADLAGAGVRFSPARGGPTRVAFDGVTATLLLPVVRLDVNTEATLRNLVAYEAASPEAGPAFMARYVELMNGIIDVAEDVRRLREAGVVRNYMKSDGEAAELWNGMSRSVQLTRVPSIDEAIRELNRYYHRRWRVKLCKLLKGRGAAAAAHASCIALLFFFFFFMGFNAFCLFGRCNRLPNESPPPVTA</sequence>
<organism evidence="2 3">
    <name type="scientific">Spirodela intermedia</name>
    <name type="common">Intermediate duckweed</name>
    <dbReference type="NCBI Taxonomy" id="51605"/>
    <lineage>
        <taxon>Eukaryota</taxon>
        <taxon>Viridiplantae</taxon>
        <taxon>Streptophyta</taxon>
        <taxon>Embryophyta</taxon>
        <taxon>Tracheophyta</taxon>
        <taxon>Spermatophyta</taxon>
        <taxon>Magnoliopsida</taxon>
        <taxon>Liliopsida</taxon>
        <taxon>Araceae</taxon>
        <taxon>Lemnoideae</taxon>
        <taxon>Spirodela</taxon>
    </lineage>
</organism>
<accession>A0A7I8LE32</accession>
<gene>
    <name evidence="2" type="ORF">SI8410_14018951</name>
</gene>
<dbReference type="PANTHER" id="PTHR31549:SF23">
    <property type="entry name" value="OS03G0591600 PROTEIN"/>
    <property type="match status" value="1"/>
</dbReference>
<proteinExistence type="predicted"/>
<protein>
    <submittedName>
        <fullName evidence="2">Uncharacterized protein</fullName>
    </submittedName>
</protein>
<feature type="transmembrane region" description="Helical" evidence="1">
    <location>
        <begin position="507"/>
        <end position="532"/>
    </location>
</feature>
<keyword evidence="1" id="KW-0812">Transmembrane</keyword>
<dbReference type="Proteomes" id="UP000663760">
    <property type="component" value="Chromosome 14"/>
</dbReference>
<dbReference type="Pfam" id="PF03140">
    <property type="entry name" value="DUF247"/>
    <property type="match status" value="1"/>
</dbReference>
<evidence type="ECO:0000313" key="3">
    <source>
        <dbReference type="Proteomes" id="UP000663760"/>
    </source>
</evidence>
<dbReference type="EMBL" id="LR746277">
    <property type="protein sequence ID" value="CAA7408273.1"/>
    <property type="molecule type" value="Genomic_DNA"/>
</dbReference>
<keyword evidence="1" id="KW-1133">Transmembrane helix</keyword>
<dbReference type="AlphaFoldDB" id="A0A7I8LE32"/>
<evidence type="ECO:0000313" key="2">
    <source>
        <dbReference type="EMBL" id="CAA7408273.1"/>
    </source>
</evidence>
<evidence type="ECO:0000256" key="1">
    <source>
        <dbReference type="SAM" id="Phobius"/>
    </source>
</evidence>
<keyword evidence="1" id="KW-0472">Membrane</keyword>